<comment type="caution">
    <text evidence="1">The sequence shown here is derived from an EMBL/GenBank/DDBJ whole genome shotgun (WGS) entry which is preliminary data.</text>
</comment>
<sequence>MNIRTYLMSVDSIVRDIPQMSKRNFWACSELLAEGIFKINLDDDQEEHLRAHMKTMESFQKVLMYTA</sequence>
<dbReference type="AlphaFoldDB" id="A0A6L2KRX7"/>
<proteinExistence type="predicted"/>
<dbReference type="EMBL" id="BKCJ010002745">
    <property type="protein sequence ID" value="GEU50644.1"/>
    <property type="molecule type" value="Genomic_DNA"/>
</dbReference>
<name>A0A6L2KRX7_TANCI</name>
<evidence type="ECO:0000313" key="1">
    <source>
        <dbReference type="EMBL" id="GEU50644.1"/>
    </source>
</evidence>
<protein>
    <submittedName>
        <fullName evidence="1">Uncharacterized protein</fullName>
    </submittedName>
</protein>
<gene>
    <name evidence="1" type="ORF">Tci_022622</name>
</gene>
<accession>A0A6L2KRX7</accession>
<organism evidence="1">
    <name type="scientific">Tanacetum cinerariifolium</name>
    <name type="common">Dalmatian daisy</name>
    <name type="synonym">Chrysanthemum cinerariifolium</name>
    <dbReference type="NCBI Taxonomy" id="118510"/>
    <lineage>
        <taxon>Eukaryota</taxon>
        <taxon>Viridiplantae</taxon>
        <taxon>Streptophyta</taxon>
        <taxon>Embryophyta</taxon>
        <taxon>Tracheophyta</taxon>
        <taxon>Spermatophyta</taxon>
        <taxon>Magnoliopsida</taxon>
        <taxon>eudicotyledons</taxon>
        <taxon>Gunneridae</taxon>
        <taxon>Pentapetalae</taxon>
        <taxon>asterids</taxon>
        <taxon>campanulids</taxon>
        <taxon>Asterales</taxon>
        <taxon>Asteraceae</taxon>
        <taxon>Asteroideae</taxon>
        <taxon>Anthemideae</taxon>
        <taxon>Anthemidinae</taxon>
        <taxon>Tanacetum</taxon>
    </lineage>
</organism>
<reference evidence="1" key="1">
    <citation type="journal article" date="2019" name="Sci. Rep.">
        <title>Draft genome of Tanacetum cinerariifolium, the natural source of mosquito coil.</title>
        <authorList>
            <person name="Yamashiro T."/>
            <person name="Shiraishi A."/>
            <person name="Satake H."/>
            <person name="Nakayama K."/>
        </authorList>
    </citation>
    <scope>NUCLEOTIDE SEQUENCE</scope>
</reference>